<evidence type="ECO:0000256" key="4">
    <source>
        <dbReference type="ARBA" id="ARBA00023136"/>
    </source>
</evidence>
<evidence type="ECO:0000313" key="8">
    <source>
        <dbReference type="Proteomes" id="UP000588068"/>
    </source>
</evidence>
<feature type="transmembrane region" description="Helical" evidence="5">
    <location>
        <begin position="51"/>
        <end position="73"/>
    </location>
</feature>
<gene>
    <name evidence="7" type="ORF">HNQ60_002696</name>
</gene>
<evidence type="ECO:0000313" key="7">
    <source>
        <dbReference type="EMBL" id="MBB6093815.1"/>
    </source>
</evidence>
<feature type="transmembrane region" description="Helical" evidence="5">
    <location>
        <begin position="257"/>
        <end position="276"/>
    </location>
</feature>
<dbReference type="GO" id="GO:0046943">
    <property type="term" value="F:carboxylic acid transmembrane transporter activity"/>
    <property type="evidence" value="ECO:0007669"/>
    <property type="project" value="TreeGrafter"/>
</dbReference>
<keyword evidence="3 5" id="KW-1133">Transmembrane helix</keyword>
<dbReference type="PANTHER" id="PTHR23508">
    <property type="entry name" value="CARBOXYLIC ACID TRANSPORTER PROTEIN HOMOLOG"/>
    <property type="match status" value="1"/>
</dbReference>
<dbReference type="InterPro" id="IPR011701">
    <property type="entry name" value="MFS"/>
</dbReference>
<dbReference type="Proteomes" id="UP000588068">
    <property type="component" value="Unassembled WGS sequence"/>
</dbReference>
<feature type="transmembrane region" description="Helical" evidence="5">
    <location>
        <begin position="308"/>
        <end position="327"/>
    </location>
</feature>
<dbReference type="PROSITE" id="PS00216">
    <property type="entry name" value="SUGAR_TRANSPORT_1"/>
    <property type="match status" value="1"/>
</dbReference>
<keyword evidence="4 5" id="KW-0472">Membrane</keyword>
<dbReference type="Gene3D" id="1.20.1250.20">
    <property type="entry name" value="MFS general substrate transporter like domains"/>
    <property type="match status" value="1"/>
</dbReference>
<keyword evidence="8" id="KW-1185">Reference proteome</keyword>
<dbReference type="SUPFAM" id="SSF103473">
    <property type="entry name" value="MFS general substrate transporter"/>
    <property type="match status" value="1"/>
</dbReference>
<evidence type="ECO:0000256" key="3">
    <source>
        <dbReference type="ARBA" id="ARBA00022989"/>
    </source>
</evidence>
<feature type="transmembrane region" description="Helical" evidence="5">
    <location>
        <begin position="140"/>
        <end position="161"/>
    </location>
</feature>
<evidence type="ECO:0000259" key="6">
    <source>
        <dbReference type="PROSITE" id="PS50850"/>
    </source>
</evidence>
<feature type="transmembrane region" description="Helical" evidence="5">
    <location>
        <begin position="108"/>
        <end position="128"/>
    </location>
</feature>
<feature type="transmembrane region" description="Helical" evidence="5">
    <location>
        <begin position="80"/>
        <end position="102"/>
    </location>
</feature>
<feature type="transmembrane region" description="Helical" evidence="5">
    <location>
        <begin position="220"/>
        <end position="245"/>
    </location>
</feature>
<evidence type="ECO:0000256" key="2">
    <source>
        <dbReference type="ARBA" id="ARBA00022692"/>
    </source>
</evidence>
<proteinExistence type="predicted"/>
<dbReference type="EMBL" id="JACHHZ010000003">
    <property type="protein sequence ID" value="MBB6093815.1"/>
    <property type="molecule type" value="Genomic_DNA"/>
</dbReference>
<dbReference type="PANTHER" id="PTHR23508:SF10">
    <property type="entry name" value="CARBOXYLIC ACID TRANSPORTER PROTEIN HOMOLOG"/>
    <property type="match status" value="1"/>
</dbReference>
<sequence>MSESTATARPNAALTIGLCFAVAVLEGFDIQAMGVAAPKLAPYFGLTKAQLGWALGISNFGLVIGASFGGWLADRMGRKPVFICSVLIFSVFTLLTAAAWSFPTLLGARLAAGLGFGAALPNMMAVAAEISSPDKRASTAASMFCGMPLGGGLSALLTQVLAPDFDWRIIFVIGGVLPLIVAAALHFLMQETLRHSERTADNRVPILHALFGDGRALPSLLLWLAFLPTLLILYLFLGWLTTLVIGAGLDPAVAPQAALAFNFASVVGALLIARLVDQFGPRWPLAGSYALLIVVLIAMSSAHSLGPLLALSGAAGFLLLGANYALYGVAAQYYPTIMRGTGSGASIAVGRVGSIAGPLLAGFLLGGGATAANVVQYMAPVAAVACVAVFFLSFFRRTA</sequence>
<name>A0A841HPG5_9GAMM</name>
<dbReference type="InterPro" id="IPR005829">
    <property type="entry name" value="Sugar_transporter_CS"/>
</dbReference>
<dbReference type="PROSITE" id="PS50850">
    <property type="entry name" value="MFS"/>
    <property type="match status" value="1"/>
</dbReference>
<dbReference type="InterPro" id="IPR020846">
    <property type="entry name" value="MFS_dom"/>
</dbReference>
<protein>
    <submittedName>
        <fullName evidence="7">AAHS family 3-hydroxyphenylpropionic acid transporter</fullName>
    </submittedName>
</protein>
<evidence type="ECO:0000256" key="5">
    <source>
        <dbReference type="SAM" id="Phobius"/>
    </source>
</evidence>
<comment type="caution">
    <text evidence="7">The sequence shown here is derived from an EMBL/GenBank/DDBJ whole genome shotgun (WGS) entry which is preliminary data.</text>
</comment>
<feature type="transmembrane region" description="Helical" evidence="5">
    <location>
        <begin position="377"/>
        <end position="395"/>
    </location>
</feature>
<feature type="transmembrane region" description="Helical" evidence="5">
    <location>
        <begin position="348"/>
        <end position="371"/>
    </location>
</feature>
<dbReference type="AlphaFoldDB" id="A0A841HPG5"/>
<dbReference type="RefSeq" id="WP_184332542.1">
    <property type="nucleotide sequence ID" value="NZ_JACHHZ010000003.1"/>
</dbReference>
<feature type="domain" description="Major facilitator superfamily (MFS) profile" evidence="6">
    <location>
        <begin position="15"/>
        <end position="397"/>
    </location>
</feature>
<feature type="transmembrane region" description="Helical" evidence="5">
    <location>
        <begin position="283"/>
        <end position="302"/>
    </location>
</feature>
<dbReference type="InterPro" id="IPR036259">
    <property type="entry name" value="MFS_trans_sf"/>
</dbReference>
<feature type="transmembrane region" description="Helical" evidence="5">
    <location>
        <begin position="167"/>
        <end position="188"/>
    </location>
</feature>
<reference evidence="7 8" key="1">
    <citation type="submission" date="2020-08" db="EMBL/GenBank/DDBJ databases">
        <title>Genomic Encyclopedia of Type Strains, Phase IV (KMG-IV): sequencing the most valuable type-strain genomes for metagenomic binning, comparative biology and taxonomic classification.</title>
        <authorList>
            <person name="Goeker M."/>
        </authorList>
    </citation>
    <scope>NUCLEOTIDE SEQUENCE [LARGE SCALE GENOMIC DNA]</scope>
    <source>
        <strain evidence="7 8">DSM 26723</strain>
    </source>
</reference>
<dbReference type="Pfam" id="PF07690">
    <property type="entry name" value="MFS_1"/>
    <property type="match status" value="1"/>
</dbReference>
<evidence type="ECO:0000256" key="1">
    <source>
        <dbReference type="ARBA" id="ARBA00004141"/>
    </source>
</evidence>
<dbReference type="GO" id="GO:0005886">
    <property type="term" value="C:plasma membrane"/>
    <property type="evidence" value="ECO:0007669"/>
    <property type="project" value="TreeGrafter"/>
</dbReference>
<accession>A0A841HPG5</accession>
<comment type="subcellular location">
    <subcellularLocation>
        <location evidence="1">Membrane</location>
        <topology evidence="1">Multi-pass membrane protein</topology>
    </subcellularLocation>
</comment>
<keyword evidence="2 5" id="KW-0812">Transmembrane</keyword>
<organism evidence="7 8">
    <name type="scientific">Povalibacter uvarum</name>
    <dbReference type="NCBI Taxonomy" id="732238"/>
    <lineage>
        <taxon>Bacteria</taxon>
        <taxon>Pseudomonadati</taxon>
        <taxon>Pseudomonadota</taxon>
        <taxon>Gammaproteobacteria</taxon>
        <taxon>Steroidobacterales</taxon>
        <taxon>Steroidobacteraceae</taxon>
        <taxon>Povalibacter</taxon>
    </lineage>
</organism>